<protein>
    <submittedName>
        <fullName evidence="7">Class I SAM-dependent methyltransferase family protein</fullName>
    </submittedName>
</protein>
<dbReference type="InterPro" id="IPR040601">
    <property type="entry name" value="Trm5a/b_N"/>
</dbReference>
<evidence type="ECO:0000256" key="2">
    <source>
        <dbReference type="ARBA" id="ARBA00022603"/>
    </source>
</evidence>
<evidence type="ECO:0000256" key="1">
    <source>
        <dbReference type="ARBA" id="ARBA00022490"/>
    </source>
</evidence>
<name>A0ABT4IIM4_9EURY</name>
<dbReference type="InterPro" id="IPR056743">
    <property type="entry name" value="TRM5-TYW2-like_MTfase"/>
</dbReference>
<sequence>MKEQWCLRVPVQDGEAARRCAIAENILDRTLRPRAENGFLLIPVLSPREGELRAEFAENHVIEDLPRHEQIGGIVVLQDDDAAGAEKILAARPSAHTALFATSPVEGEFRTKTFRVLAGEPTTETMYHEYGRRMAIDLTAAYFSARLANERQRILSQMKPGEKILDMFAGVGPFPVMLGGSAAFVIANDINPGAVLLMQKNIRLNHLTNVLPMLGDARNLAEILSPLKFDRIIMNLPMDAAEFLPAAAPLAKPGTIVHLYSLVESEGEHNEDIFRVFPGAKITERVLRSYSPTSWHAVYDIEVAACE</sequence>
<evidence type="ECO:0000259" key="6">
    <source>
        <dbReference type="PROSITE" id="PS51684"/>
    </source>
</evidence>
<evidence type="ECO:0000256" key="4">
    <source>
        <dbReference type="ARBA" id="ARBA00022691"/>
    </source>
</evidence>
<evidence type="ECO:0000256" key="5">
    <source>
        <dbReference type="ARBA" id="ARBA00022694"/>
    </source>
</evidence>
<dbReference type="GO" id="GO:0008168">
    <property type="term" value="F:methyltransferase activity"/>
    <property type="evidence" value="ECO:0007669"/>
    <property type="project" value="UniProtKB-KW"/>
</dbReference>
<evidence type="ECO:0000313" key="8">
    <source>
        <dbReference type="Proteomes" id="UP001141422"/>
    </source>
</evidence>
<feature type="domain" description="SAM-dependent methyltransferase TRM5/TYW2-type" evidence="6">
    <location>
        <begin position="68"/>
        <end position="305"/>
    </location>
</feature>
<dbReference type="Pfam" id="PF02475">
    <property type="entry name" value="TRM5-TYW2_MTfase"/>
    <property type="match status" value="1"/>
</dbReference>
<dbReference type="GO" id="GO:0032259">
    <property type="term" value="P:methylation"/>
    <property type="evidence" value="ECO:0007669"/>
    <property type="project" value="UniProtKB-KW"/>
</dbReference>
<keyword evidence="2 7" id="KW-0489">Methyltransferase</keyword>
<comment type="caution">
    <text evidence="7">The sequence shown here is derived from an EMBL/GenBank/DDBJ whole genome shotgun (WGS) entry which is preliminary data.</text>
</comment>
<reference evidence="7" key="1">
    <citation type="submission" date="2022-12" db="EMBL/GenBank/DDBJ databases">
        <title>Isolation and characterisation of novel Methanocorpusculum spp. from native Australian herbivores indicates the genus is ancestrally host-associated.</title>
        <authorList>
            <person name="Volmer J.G."/>
            <person name="Soo R.M."/>
            <person name="Evans P.N."/>
            <person name="Hoedt E.C."/>
            <person name="Astorga Alsina A.L."/>
            <person name="Woodcroft B.J."/>
            <person name="Tyson G.W."/>
            <person name="Hugenholtz P."/>
            <person name="Morrison M."/>
        </authorList>
    </citation>
    <scope>NUCLEOTIDE SEQUENCE</scope>
    <source>
        <strain evidence="7">MG</strain>
    </source>
</reference>
<organism evidence="7 8">
    <name type="scientific">Methanocorpusculum petauri</name>
    <dbReference type="NCBI Taxonomy" id="3002863"/>
    <lineage>
        <taxon>Archaea</taxon>
        <taxon>Methanobacteriati</taxon>
        <taxon>Methanobacteriota</taxon>
        <taxon>Stenosarchaea group</taxon>
        <taxon>Methanomicrobia</taxon>
        <taxon>Methanomicrobiales</taxon>
        <taxon>Methanocorpusculaceae</taxon>
        <taxon>Methanocorpusculum</taxon>
    </lineage>
</organism>
<dbReference type="CDD" id="cd02440">
    <property type="entry name" value="AdoMet_MTases"/>
    <property type="match status" value="1"/>
</dbReference>
<dbReference type="Gene3D" id="3.40.50.150">
    <property type="entry name" value="Vaccinia Virus protein VP39"/>
    <property type="match status" value="1"/>
</dbReference>
<keyword evidence="5" id="KW-0819">tRNA processing</keyword>
<accession>A0ABT4IIM4</accession>
<dbReference type="PROSITE" id="PS51684">
    <property type="entry name" value="SAM_MT_TRM5_TYW2"/>
    <property type="match status" value="1"/>
</dbReference>
<dbReference type="Proteomes" id="UP001141422">
    <property type="component" value="Unassembled WGS sequence"/>
</dbReference>
<evidence type="ECO:0000256" key="3">
    <source>
        <dbReference type="ARBA" id="ARBA00022679"/>
    </source>
</evidence>
<dbReference type="InterPro" id="IPR029063">
    <property type="entry name" value="SAM-dependent_MTases_sf"/>
</dbReference>
<dbReference type="Pfam" id="PF18093">
    <property type="entry name" value="Trm5_N"/>
    <property type="match status" value="1"/>
</dbReference>
<keyword evidence="8" id="KW-1185">Reference proteome</keyword>
<evidence type="ECO:0000313" key="7">
    <source>
        <dbReference type="EMBL" id="MCZ0861591.1"/>
    </source>
</evidence>
<keyword evidence="1" id="KW-0963">Cytoplasm</keyword>
<keyword evidence="4" id="KW-0949">S-adenosyl-L-methionine</keyword>
<dbReference type="RefSeq" id="WP_268925784.1">
    <property type="nucleotide sequence ID" value="NZ_JAPTGB010000033.1"/>
</dbReference>
<keyword evidence="3" id="KW-0808">Transferase</keyword>
<dbReference type="SUPFAM" id="SSF53335">
    <property type="entry name" value="S-adenosyl-L-methionine-dependent methyltransferases"/>
    <property type="match status" value="1"/>
</dbReference>
<dbReference type="EMBL" id="JAPTGB010000033">
    <property type="protein sequence ID" value="MCZ0861591.1"/>
    <property type="molecule type" value="Genomic_DNA"/>
</dbReference>
<dbReference type="Gene3D" id="3.30.70.2580">
    <property type="match status" value="1"/>
</dbReference>
<gene>
    <name evidence="7" type="ORF">O0S10_10240</name>
</gene>
<dbReference type="PANTHER" id="PTHR23245">
    <property type="entry name" value="TRNA METHYLTRANSFERASE"/>
    <property type="match status" value="1"/>
</dbReference>
<dbReference type="InterPro" id="IPR030382">
    <property type="entry name" value="MeTrfase_TRM5/TYW2"/>
</dbReference>
<proteinExistence type="predicted"/>
<dbReference type="PANTHER" id="PTHR23245:SF36">
    <property type="entry name" value="TRNA (GUANINE(37)-N1)-METHYLTRANSFERASE"/>
    <property type="match status" value="1"/>
</dbReference>